<dbReference type="InterPro" id="IPR000055">
    <property type="entry name" value="Restrct_endonuc_typeI_TRD"/>
</dbReference>
<organism evidence="5 6">
    <name type="scientific">Neolewinella aquimaris</name>
    <dbReference type="NCBI Taxonomy" id="1835722"/>
    <lineage>
        <taxon>Bacteria</taxon>
        <taxon>Pseudomonadati</taxon>
        <taxon>Bacteroidota</taxon>
        <taxon>Saprospiria</taxon>
        <taxon>Saprospirales</taxon>
        <taxon>Lewinellaceae</taxon>
        <taxon>Neolewinella</taxon>
    </lineage>
</organism>
<keyword evidence="5" id="KW-0378">Hydrolase</keyword>
<dbReference type="InterPro" id="IPR044946">
    <property type="entry name" value="Restrct_endonuc_typeI_TRD_sf"/>
</dbReference>
<dbReference type="PANTHER" id="PTHR43140">
    <property type="entry name" value="TYPE-1 RESTRICTION ENZYME ECOKI SPECIFICITY PROTEIN"/>
    <property type="match status" value="1"/>
</dbReference>
<keyword evidence="6" id="KW-1185">Reference proteome</keyword>
<dbReference type="PANTHER" id="PTHR43140:SF1">
    <property type="entry name" value="TYPE I RESTRICTION ENZYME ECOKI SPECIFICITY SUBUNIT"/>
    <property type="match status" value="1"/>
</dbReference>
<evidence type="ECO:0000313" key="5">
    <source>
        <dbReference type="EMBL" id="MBB4080396.1"/>
    </source>
</evidence>
<dbReference type="Proteomes" id="UP000576209">
    <property type="component" value="Unassembled WGS sequence"/>
</dbReference>
<dbReference type="SUPFAM" id="SSF116734">
    <property type="entry name" value="DNA methylase specificity domain"/>
    <property type="match status" value="2"/>
</dbReference>
<dbReference type="EC" id="3.1.21.3" evidence="5"/>
<accession>A0A840EHM0</accession>
<dbReference type="Gene3D" id="3.90.220.20">
    <property type="entry name" value="DNA methylase specificity domains"/>
    <property type="match status" value="2"/>
</dbReference>
<dbReference type="Pfam" id="PF01420">
    <property type="entry name" value="Methylase_S"/>
    <property type="match status" value="2"/>
</dbReference>
<comment type="caution">
    <text evidence="5">The sequence shown here is derived from an EMBL/GenBank/DDBJ whole genome shotgun (WGS) entry which is preliminary data.</text>
</comment>
<dbReference type="RefSeq" id="WP_183496636.1">
    <property type="nucleotide sequence ID" value="NZ_JACIFF010000008.1"/>
</dbReference>
<dbReference type="GO" id="GO:0009307">
    <property type="term" value="P:DNA restriction-modification system"/>
    <property type="evidence" value="ECO:0007669"/>
    <property type="project" value="UniProtKB-KW"/>
</dbReference>
<keyword evidence="3" id="KW-0238">DNA-binding</keyword>
<keyword evidence="2" id="KW-0680">Restriction system</keyword>
<evidence type="ECO:0000256" key="2">
    <source>
        <dbReference type="ARBA" id="ARBA00022747"/>
    </source>
</evidence>
<evidence type="ECO:0000256" key="1">
    <source>
        <dbReference type="ARBA" id="ARBA00010923"/>
    </source>
</evidence>
<name>A0A840EHM0_9BACT</name>
<proteinExistence type="inferred from homology"/>
<protein>
    <submittedName>
        <fullName evidence="5">Type I restriction enzyme S subunit</fullName>
        <ecNumber evidence="5">3.1.21.3</ecNumber>
    </submittedName>
</protein>
<dbReference type="InterPro" id="IPR051212">
    <property type="entry name" value="Type-I_RE_S_subunit"/>
</dbReference>
<gene>
    <name evidence="5" type="ORF">GGR28_003030</name>
</gene>
<evidence type="ECO:0000313" key="6">
    <source>
        <dbReference type="Proteomes" id="UP000576209"/>
    </source>
</evidence>
<feature type="domain" description="Type I restriction modification DNA specificity" evidence="4">
    <location>
        <begin position="86"/>
        <end position="255"/>
    </location>
</feature>
<feature type="domain" description="Type I restriction modification DNA specificity" evidence="4">
    <location>
        <begin position="483"/>
        <end position="538"/>
    </location>
</feature>
<dbReference type="EMBL" id="JACIFF010000008">
    <property type="protein sequence ID" value="MBB4080396.1"/>
    <property type="molecule type" value="Genomic_DNA"/>
</dbReference>
<evidence type="ECO:0000256" key="3">
    <source>
        <dbReference type="ARBA" id="ARBA00023125"/>
    </source>
</evidence>
<comment type="similarity">
    <text evidence="1">Belongs to the type-I restriction system S methylase family.</text>
</comment>
<dbReference type="AlphaFoldDB" id="A0A840EHM0"/>
<evidence type="ECO:0000259" key="4">
    <source>
        <dbReference type="Pfam" id="PF01420"/>
    </source>
</evidence>
<dbReference type="GO" id="GO:0003677">
    <property type="term" value="F:DNA binding"/>
    <property type="evidence" value="ECO:0007669"/>
    <property type="project" value="UniProtKB-KW"/>
</dbReference>
<sequence length="562" mass="64907">MHLLKYFKKLSLRPENAKEIRALILELAIRGRLTEEWRRKHPDVEPASVLLERIREEKARLVRKKVIRKEKIFDPIKESEIPFNIPNKWEWVKLGQAFTYGTKNKAKPESTSSDIWVLELEDVEKHTSRLLKKVRFSEREFKSMKSAFNPGNVIYGKLRPYLDKVIVADEKGVCTTEMIPISVHANTSSEYLRLFLKSNYFIKYANDSTYGMNLPRMGTEHGKNAITALPPLPEQHAIVATVNRLLAEVDELERQTTRFRALRQDYVTSSIRQLTGDDSAGAWAALRPHFQSLFDQQNGVDRLRESILELAVQGKLTAKWRAEHPEVEPASVLLERIGEEKARLVRERVLKKNKPLDKISHDLMPFKIPDSWVWSYFQDIANIASNLVDPQAYPSYPHIAPNVIEKNTGKLLEYRTIEEDGVSSAKHLFRPSQILYSKIRPKLNKAIEVDFVGLCSADMYPIDPFVERSYLLKFMLSSFFLVQSTKPDTRVAMPKINQTELKKIIVPIPPKKEQKVVVKFVDKLLKLCDQLEEQSKNQAAIQEHFLRASREELLLATERAEV</sequence>
<dbReference type="GO" id="GO:0009035">
    <property type="term" value="F:type I site-specific deoxyribonuclease activity"/>
    <property type="evidence" value="ECO:0007669"/>
    <property type="project" value="UniProtKB-EC"/>
</dbReference>
<reference evidence="5 6" key="1">
    <citation type="submission" date="2020-08" db="EMBL/GenBank/DDBJ databases">
        <title>Genomic Encyclopedia of Type Strains, Phase IV (KMG-IV): sequencing the most valuable type-strain genomes for metagenomic binning, comparative biology and taxonomic classification.</title>
        <authorList>
            <person name="Goeker M."/>
        </authorList>
    </citation>
    <scope>NUCLEOTIDE SEQUENCE [LARGE SCALE GENOMIC DNA]</scope>
    <source>
        <strain evidence="5 6">DSM 105137</strain>
    </source>
</reference>